<dbReference type="AlphaFoldDB" id="A0A5J4NN59"/>
<keyword evidence="3" id="KW-1185">Reference proteome</keyword>
<evidence type="ECO:0000256" key="1">
    <source>
        <dbReference type="SAM" id="MobiDB-lite"/>
    </source>
</evidence>
<organism evidence="2 3">
    <name type="scientific">Paragonimus westermani</name>
    <dbReference type="NCBI Taxonomy" id="34504"/>
    <lineage>
        <taxon>Eukaryota</taxon>
        <taxon>Metazoa</taxon>
        <taxon>Spiralia</taxon>
        <taxon>Lophotrochozoa</taxon>
        <taxon>Platyhelminthes</taxon>
        <taxon>Trematoda</taxon>
        <taxon>Digenea</taxon>
        <taxon>Plagiorchiida</taxon>
        <taxon>Troglotremata</taxon>
        <taxon>Troglotrematidae</taxon>
        <taxon>Paragonimus</taxon>
    </lineage>
</organism>
<sequence length="115" mass="12264">MRICAILSISLRRLSTDLPCLSELNSLSHQQKPADTEQGKPTGSGKLGPLPRTRVPIAEFAHLAPHLCGQMSSEMQTSGRQNVTCRPADSTLNARDFADQPSGNVDAPGDSALPK</sequence>
<proteinExistence type="predicted"/>
<comment type="caution">
    <text evidence="2">The sequence shown here is derived from an EMBL/GenBank/DDBJ whole genome shotgun (WGS) entry which is preliminary data.</text>
</comment>
<feature type="region of interest" description="Disordered" evidence="1">
    <location>
        <begin position="26"/>
        <end position="52"/>
    </location>
</feature>
<name>A0A5J4NN59_9TREM</name>
<evidence type="ECO:0000313" key="3">
    <source>
        <dbReference type="Proteomes" id="UP000324629"/>
    </source>
</evidence>
<protein>
    <submittedName>
        <fullName evidence="2">Uncharacterized protein</fullName>
    </submittedName>
</protein>
<dbReference type="Proteomes" id="UP000324629">
    <property type="component" value="Unassembled WGS sequence"/>
</dbReference>
<gene>
    <name evidence="2" type="ORF">DEA37_0005489</name>
</gene>
<accession>A0A5J4NN59</accession>
<reference evidence="2 3" key="1">
    <citation type="journal article" date="2019" name="Gigascience">
        <title>Whole-genome sequence of the oriental lung fluke Paragonimus westermani.</title>
        <authorList>
            <person name="Oey H."/>
            <person name="Zakrzewski M."/>
            <person name="Narain K."/>
            <person name="Devi K.R."/>
            <person name="Agatsuma T."/>
            <person name="Nawaratna S."/>
            <person name="Gobert G.N."/>
            <person name="Jones M.K."/>
            <person name="Ragan M.A."/>
            <person name="McManus D.P."/>
            <person name="Krause L."/>
        </authorList>
    </citation>
    <scope>NUCLEOTIDE SEQUENCE [LARGE SCALE GENOMIC DNA]</scope>
    <source>
        <strain evidence="2 3">IND2009</strain>
    </source>
</reference>
<dbReference type="EMBL" id="QNGE01001709">
    <property type="protein sequence ID" value="KAA3677001.1"/>
    <property type="molecule type" value="Genomic_DNA"/>
</dbReference>
<feature type="compositionally biased region" description="Polar residues" evidence="1">
    <location>
        <begin position="71"/>
        <end position="84"/>
    </location>
</feature>
<feature type="region of interest" description="Disordered" evidence="1">
    <location>
        <begin position="71"/>
        <end position="115"/>
    </location>
</feature>
<evidence type="ECO:0000313" key="2">
    <source>
        <dbReference type="EMBL" id="KAA3677001.1"/>
    </source>
</evidence>